<evidence type="ECO:0000313" key="2">
    <source>
        <dbReference type="Proteomes" id="UP001319846"/>
    </source>
</evidence>
<dbReference type="EMBL" id="JABYQT010000002">
    <property type="protein sequence ID" value="MBZ5486892.1"/>
    <property type="molecule type" value="Genomic_DNA"/>
</dbReference>
<accession>A0ACC5VRX2</accession>
<keyword evidence="2" id="KW-1185">Reference proteome</keyword>
<comment type="caution">
    <text evidence="1">The sequence shown here is derived from an EMBL/GenBank/DDBJ whole genome shotgun (WGS) entry which is preliminary data.</text>
</comment>
<organism evidence="1 2">
    <name type="scientific">Vreelandella aquamarina</name>
    <dbReference type="NCBI Taxonomy" id="77097"/>
    <lineage>
        <taxon>Bacteria</taxon>
        <taxon>Pseudomonadati</taxon>
        <taxon>Pseudomonadota</taxon>
        <taxon>Gammaproteobacteria</taxon>
        <taxon>Oceanospirillales</taxon>
        <taxon>Halomonadaceae</taxon>
        <taxon>Vreelandella</taxon>
    </lineage>
</organism>
<proteinExistence type="predicted"/>
<protein>
    <submittedName>
        <fullName evidence="1">Uncharacterized protein</fullName>
    </submittedName>
</protein>
<gene>
    <name evidence="1" type="ORF">HW452_05070</name>
</gene>
<reference evidence="1" key="1">
    <citation type="submission" date="2020-06" db="EMBL/GenBank/DDBJ databases">
        <title>Whole Genome Sequence of Halomonas aquamarina MB598.</title>
        <authorList>
            <person name="Pervaiz M."/>
            <person name="Fariq A."/>
            <person name="Yasmin A."/>
            <person name="Welch M."/>
        </authorList>
    </citation>
    <scope>NUCLEOTIDE SEQUENCE</scope>
    <source>
        <strain evidence="1">MB598</strain>
    </source>
</reference>
<dbReference type="Proteomes" id="UP001319846">
    <property type="component" value="Unassembled WGS sequence"/>
</dbReference>
<evidence type="ECO:0000313" key="1">
    <source>
        <dbReference type="EMBL" id="MBZ5486892.1"/>
    </source>
</evidence>
<sequence length="195" mass="22115">MATFDWPRELAPKSSKFYVVYNDMDFTSIFTSDQQIVSFPGDYWTLNMILPPLGRDKERLLMATVDQLRGRQNKFRFRDYRFIQPVSAGSPVVDGAGQLGAQLRTRGWTPNQRVLRAADYVTVNEQLLRVTADVRSGNDGRAVLPLNIFLRSPPVSGQAVNYRSPYAVMRFINPENPINRQVGQAGITIQAREAF</sequence>
<name>A0ACC5VRX2_9GAMM</name>